<feature type="domain" description="TfoX C-terminal" evidence="2">
    <location>
        <begin position="119"/>
        <end position="197"/>
    </location>
</feature>
<name>A0A2J9V2L1_VIBMI</name>
<dbReference type="InterPro" id="IPR007077">
    <property type="entry name" value="TfoX_C"/>
</dbReference>
<evidence type="ECO:0000313" key="4">
    <source>
        <dbReference type="Proteomes" id="UP000053748"/>
    </source>
</evidence>
<protein>
    <submittedName>
        <fullName evidence="3">DNA transformation protein</fullName>
    </submittedName>
</protein>
<sequence length="203" mass="23641">MIKGSMDMNEQQFFDYVIKFGAYQKRSMFGGIGLFQHDAMYVLVSDDRIFVRGGEELDPELVALGCEKYRHVKKQTTATVNYYDVTDLYEQNHPELDSIIERSIQFSVNQREFQRSAASRRLRDLPNMQLTLERMVKKAGIDDVETFMSLGAPEVFNKVREAYGSDVDVKLLWKFAGAIEGIHWKLLQEPRKRQLLESCQQRQ</sequence>
<dbReference type="InterPro" id="IPR026256">
    <property type="entry name" value="TfoX-like_gammaprotbact"/>
</dbReference>
<comment type="caution">
    <text evidence="3">The sequence shown here is derived from an EMBL/GenBank/DDBJ whole genome shotgun (WGS) entry which is preliminary data.</text>
</comment>
<dbReference type="PIRSF" id="PIRSF028788">
    <property type="entry name" value="TfoX_Sxy"/>
    <property type="match status" value="1"/>
</dbReference>
<dbReference type="Pfam" id="PF04994">
    <property type="entry name" value="TfoX_C"/>
    <property type="match status" value="1"/>
</dbReference>
<dbReference type="GO" id="GO:0030420">
    <property type="term" value="P:establishment of competence for transformation"/>
    <property type="evidence" value="ECO:0007669"/>
    <property type="project" value="InterPro"/>
</dbReference>
<dbReference type="AlphaFoldDB" id="A0A2J9V2L1"/>
<evidence type="ECO:0000313" key="3">
    <source>
        <dbReference type="EMBL" id="PNM58017.1"/>
    </source>
</evidence>
<dbReference type="InterPro" id="IPR047525">
    <property type="entry name" value="TfoX-like"/>
</dbReference>
<dbReference type="Gene3D" id="1.10.150.20">
    <property type="entry name" value="5' to 3' exonuclease, C-terminal subdomain"/>
    <property type="match status" value="1"/>
</dbReference>
<dbReference type="EMBL" id="LOSJ02000002">
    <property type="protein sequence ID" value="PNM58017.1"/>
    <property type="molecule type" value="Genomic_DNA"/>
</dbReference>
<dbReference type="SUPFAM" id="SSF159894">
    <property type="entry name" value="YgaC/TfoX-N like"/>
    <property type="match status" value="1"/>
</dbReference>
<gene>
    <name evidence="3" type="ORF">AL544_019175</name>
</gene>
<proteinExistence type="predicted"/>
<accession>A0A2J9V2L1</accession>
<dbReference type="Proteomes" id="UP000053748">
    <property type="component" value="Unassembled WGS sequence"/>
</dbReference>
<dbReference type="PANTHER" id="PTHR36121">
    <property type="entry name" value="PROTEIN SXY"/>
    <property type="match status" value="1"/>
</dbReference>
<dbReference type="InterPro" id="IPR007076">
    <property type="entry name" value="TfoX_N"/>
</dbReference>
<feature type="domain" description="TfoX N-terminal" evidence="1">
    <location>
        <begin position="17"/>
        <end position="106"/>
    </location>
</feature>
<dbReference type="PANTHER" id="PTHR36121:SF1">
    <property type="entry name" value="PROTEIN SXY"/>
    <property type="match status" value="1"/>
</dbReference>
<dbReference type="STRING" id="674.VM_09090"/>
<organism evidence="3 4">
    <name type="scientific">Vibrio mimicus</name>
    <dbReference type="NCBI Taxonomy" id="674"/>
    <lineage>
        <taxon>Bacteria</taxon>
        <taxon>Pseudomonadati</taxon>
        <taxon>Pseudomonadota</taxon>
        <taxon>Gammaproteobacteria</taxon>
        <taxon>Vibrionales</taxon>
        <taxon>Vibrionaceae</taxon>
        <taxon>Vibrio</taxon>
    </lineage>
</organism>
<evidence type="ECO:0000259" key="1">
    <source>
        <dbReference type="Pfam" id="PF04993"/>
    </source>
</evidence>
<evidence type="ECO:0000259" key="2">
    <source>
        <dbReference type="Pfam" id="PF04994"/>
    </source>
</evidence>
<dbReference type="Gene3D" id="3.30.1460.30">
    <property type="entry name" value="YgaC/TfoX-N like chaperone"/>
    <property type="match status" value="1"/>
</dbReference>
<dbReference type="OrthoDB" id="4225809at2"/>
<dbReference type="Pfam" id="PF04993">
    <property type="entry name" value="TfoX_N"/>
    <property type="match status" value="1"/>
</dbReference>
<keyword evidence="4" id="KW-1185">Reference proteome</keyword>
<reference evidence="3" key="1">
    <citation type="submission" date="2017-12" db="EMBL/GenBank/DDBJ databases">
        <title>FDA dAtabase for Regulatory Grade micrObial Sequences (FDA-ARGOS): Supporting development and validation of Infectious Disease Dx tests.</title>
        <authorList>
            <person name="Hoffmann M."/>
            <person name="Allard M."/>
            <person name="Evans P."/>
            <person name="Brown E."/>
            <person name="Tallon L.J."/>
            <person name="Sadzewicz L."/>
            <person name="Sengamalay N."/>
            <person name="Ott S."/>
            <person name="Godinez A."/>
            <person name="Nagaraj S."/>
            <person name="Vavikolanu K."/>
            <person name="Aluvathingal J."/>
            <person name="Nadendla S."/>
            <person name="Hobson J."/>
            <person name="Sichtig H."/>
        </authorList>
    </citation>
    <scope>NUCLEOTIDE SEQUENCE [LARGE SCALE GENOMIC DNA]</scope>
    <source>
        <strain evidence="3">FDAARGOS_113</strain>
    </source>
</reference>